<organism evidence="1 2">
    <name type="scientific">Pseudomonas coleopterorum</name>
    <dbReference type="NCBI Taxonomy" id="1605838"/>
    <lineage>
        <taxon>Bacteria</taxon>
        <taxon>Pseudomonadati</taxon>
        <taxon>Pseudomonadota</taxon>
        <taxon>Gammaproteobacteria</taxon>
        <taxon>Pseudomonadales</taxon>
        <taxon>Pseudomonadaceae</taxon>
        <taxon>Pseudomonas</taxon>
    </lineage>
</organism>
<dbReference type="Pfam" id="PF13289">
    <property type="entry name" value="SIR2_2"/>
    <property type="match status" value="1"/>
</dbReference>
<sequence length="452" mass="51569">MTDYEKYKEDVTDDIKTCIDAMGCQPILFVGSGVTRRYLNGPSWQELLYLLSKQCPDIDKKFAYYQQKYSSLVDIGTVFAEKFNDWAWGSGESQFPQELFSEGNNPDIYFKHSISELFEDLLKSADISANEEIKLLQSIHPHSIITTNYDRFLEAVFPNYTPIIGQQILYANHSSIGEIFKIHGCSSDATSIVITNEDYENFLKKKKYLSAKMLTFFAEHPLIFIGYSAEDANVRAILSDIDEILSESGELIPNIYHLEWSDKEISGYPRRERLISVAENKSIRIKSILAHDYSWVYEAFGANQAMDNVNPKLLRSLLARTYELVRSDIPKNPIQVDYTVLANVSESDGELAKLYGIAEASDGLTFNVNFPFTLSTLGRSLGYKGWHDANKLIEILKDSTNVDIKTFDNKYHCSVMNGDRIQSHRYSNLLRKLLEKIRDGEEYVLDLPTSSN</sequence>
<dbReference type="Proteomes" id="UP001258207">
    <property type="component" value="Chromosome"/>
</dbReference>
<dbReference type="EMBL" id="CP134081">
    <property type="protein sequence ID" value="WNC11645.1"/>
    <property type="molecule type" value="Genomic_DNA"/>
</dbReference>
<reference evidence="1" key="1">
    <citation type="submission" date="2023-09" db="EMBL/GenBank/DDBJ databases">
        <title>First report of Pseudomonas coleopterorum DJ13 causing leaf spot on Rhododendron pulchrum Sweet in China.</title>
        <authorList>
            <person name="Zhang Y."/>
        </authorList>
    </citation>
    <scope>NUCLEOTIDE SEQUENCE</scope>
    <source>
        <strain evidence="1">DJ13</strain>
    </source>
</reference>
<dbReference type="RefSeq" id="WP_310792909.1">
    <property type="nucleotide sequence ID" value="NZ_CP134081.1"/>
</dbReference>
<accession>A0AAJ6M3V1</accession>
<dbReference type="AlphaFoldDB" id="A0AAJ6M3V1"/>
<gene>
    <name evidence="1" type="ORF">RI108_09655</name>
</gene>
<protein>
    <submittedName>
        <fullName evidence="1">SIR2 family protein</fullName>
    </submittedName>
</protein>
<name>A0AAJ6M3V1_9PSED</name>
<proteinExistence type="predicted"/>
<evidence type="ECO:0000313" key="1">
    <source>
        <dbReference type="EMBL" id="WNC11645.1"/>
    </source>
</evidence>
<evidence type="ECO:0000313" key="2">
    <source>
        <dbReference type="Proteomes" id="UP001258207"/>
    </source>
</evidence>